<feature type="domain" description="BAR" evidence="2">
    <location>
        <begin position="24"/>
        <end position="77"/>
    </location>
</feature>
<dbReference type="InterPro" id="IPR027267">
    <property type="entry name" value="AH/BAR_dom_sf"/>
</dbReference>
<sequence>MIIDLIFDTAKDAHIGDEATIMYNRARQYTEEKLGKAERTENDSHFDDLANRTDQTKNYTEKLVKNTEAVLVPNPGCEGRPPDPEE</sequence>
<dbReference type="AlphaFoldDB" id="A0A553NGX5"/>
<evidence type="ECO:0000313" key="3">
    <source>
        <dbReference type="EMBL" id="TRY64648.1"/>
    </source>
</evidence>
<reference evidence="3 4" key="1">
    <citation type="journal article" date="2018" name="Nat. Ecol. Evol.">
        <title>Genomic signatures of mitonuclear coevolution across populations of Tigriopus californicus.</title>
        <authorList>
            <person name="Barreto F.S."/>
            <person name="Watson E.T."/>
            <person name="Lima T.G."/>
            <person name="Willett C.S."/>
            <person name="Edmands S."/>
            <person name="Li W."/>
            <person name="Burton R.S."/>
        </authorList>
    </citation>
    <scope>NUCLEOTIDE SEQUENCE [LARGE SCALE GENOMIC DNA]</scope>
    <source>
        <strain evidence="3 4">San Diego</strain>
    </source>
</reference>
<gene>
    <name evidence="3" type="ORF">TCAL_17355</name>
</gene>
<comment type="caution">
    <text evidence="3">The sequence shown here is derived from an EMBL/GenBank/DDBJ whole genome shotgun (WGS) entry which is preliminary data.</text>
</comment>
<accession>A0A553NGX5</accession>
<dbReference type="SUPFAM" id="SSF103657">
    <property type="entry name" value="BAR/IMD domain-like"/>
    <property type="match status" value="1"/>
</dbReference>
<keyword evidence="4" id="KW-1185">Reference proteome</keyword>
<dbReference type="Gene3D" id="1.20.1270.60">
    <property type="entry name" value="Arfaptin homology (AH) domain/BAR domain"/>
    <property type="match status" value="1"/>
</dbReference>
<name>A0A553NGX5_TIGCA</name>
<dbReference type="STRING" id="6832.A0A553NGX5"/>
<evidence type="ECO:0000256" key="1">
    <source>
        <dbReference type="SAM" id="MobiDB-lite"/>
    </source>
</evidence>
<protein>
    <recommendedName>
        <fullName evidence="2">BAR domain-containing protein</fullName>
    </recommendedName>
</protein>
<evidence type="ECO:0000259" key="2">
    <source>
        <dbReference type="Pfam" id="PF03114"/>
    </source>
</evidence>
<dbReference type="Proteomes" id="UP000318571">
    <property type="component" value="Unassembled WGS sequence"/>
</dbReference>
<evidence type="ECO:0000313" key="4">
    <source>
        <dbReference type="Proteomes" id="UP000318571"/>
    </source>
</evidence>
<feature type="region of interest" description="Disordered" evidence="1">
    <location>
        <begin position="35"/>
        <end position="55"/>
    </location>
</feature>
<organism evidence="3 4">
    <name type="scientific">Tigriopus californicus</name>
    <name type="common">Marine copepod</name>
    <dbReference type="NCBI Taxonomy" id="6832"/>
    <lineage>
        <taxon>Eukaryota</taxon>
        <taxon>Metazoa</taxon>
        <taxon>Ecdysozoa</taxon>
        <taxon>Arthropoda</taxon>
        <taxon>Crustacea</taxon>
        <taxon>Multicrustacea</taxon>
        <taxon>Hexanauplia</taxon>
        <taxon>Copepoda</taxon>
        <taxon>Harpacticoida</taxon>
        <taxon>Harpacticidae</taxon>
        <taxon>Tigriopus</taxon>
    </lineage>
</organism>
<dbReference type="EMBL" id="VCGU01000427">
    <property type="protein sequence ID" value="TRY64648.1"/>
    <property type="molecule type" value="Genomic_DNA"/>
</dbReference>
<dbReference type="Pfam" id="PF03114">
    <property type="entry name" value="BAR"/>
    <property type="match status" value="1"/>
</dbReference>
<proteinExistence type="predicted"/>
<dbReference type="InterPro" id="IPR004148">
    <property type="entry name" value="BAR_dom"/>
</dbReference>
<dbReference type="GO" id="GO:0005737">
    <property type="term" value="C:cytoplasm"/>
    <property type="evidence" value="ECO:0007669"/>
    <property type="project" value="InterPro"/>
</dbReference>